<accession>A0A2G3NVE7</accession>
<dbReference type="Proteomes" id="UP000222913">
    <property type="component" value="Unassembled WGS sequence"/>
</dbReference>
<dbReference type="Proteomes" id="UP000221763">
    <property type="component" value="Unassembled WGS sequence"/>
</dbReference>
<reference evidence="3 4" key="1">
    <citation type="submission" date="2017-10" db="EMBL/GenBank/DDBJ databases">
        <title>Whole-genome sequence of three Streptococcus macedonicus strains isolated from Italian cheeses of the Veneto region.</title>
        <authorList>
            <person name="Treu L."/>
            <person name="De Diego-Diaz B."/>
            <person name="Papadimitriou K."/>
            <person name="Tsakalidou E."/>
            <person name="Corich V."/>
            <person name="Giacomini A."/>
        </authorList>
    </citation>
    <scope>NUCLEOTIDE SEQUENCE [LARGE SCALE GENOMIC DNA]</scope>
    <source>
        <strain evidence="1 3">19AS</strain>
        <strain evidence="2 4">27MV</strain>
    </source>
</reference>
<name>A0A2G3NVE7_STRMC</name>
<gene>
    <name evidence="1" type="ORF">CS009_05125</name>
    <name evidence="2" type="ORF">CS010_02485</name>
</gene>
<dbReference type="AlphaFoldDB" id="A0A2G3NVE7"/>
<comment type="caution">
    <text evidence="2">The sequence shown here is derived from an EMBL/GenBank/DDBJ whole genome shotgun (WGS) entry which is preliminary data.</text>
</comment>
<evidence type="ECO:0000313" key="4">
    <source>
        <dbReference type="Proteomes" id="UP000222913"/>
    </source>
</evidence>
<evidence type="ECO:0000313" key="3">
    <source>
        <dbReference type="Proteomes" id="UP000221763"/>
    </source>
</evidence>
<organism evidence="2 4">
    <name type="scientific">Streptococcus macedonicus</name>
    <name type="common">Streptococcus gallolyticus macedonicus</name>
    <dbReference type="NCBI Taxonomy" id="59310"/>
    <lineage>
        <taxon>Bacteria</taxon>
        <taxon>Bacillati</taxon>
        <taxon>Bacillota</taxon>
        <taxon>Bacilli</taxon>
        <taxon>Lactobacillales</taxon>
        <taxon>Streptococcaceae</taxon>
        <taxon>Streptococcus</taxon>
    </lineage>
</organism>
<proteinExistence type="predicted"/>
<protein>
    <submittedName>
        <fullName evidence="2">Uncharacterized protein</fullName>
    </submittedName>
</protein>
<dbReference type="EMBL" id="PEBN01000024">
    <property type="protein sequence ID" value="PHV57534.1"/>
    <property type="molecule type" value="Genomic_DNA"/>
</dbReference>
<evidence type="ECO:0000313" key="1">
    <source>
        <dbReference type="EMBL" id="PHV57534.1"/>
    </source>
</evidence>
<dbReference type="EMBL" id="PEBM01000020">
    <property type="protein sequence ID" value="PHV58155.1"/>
    <property type="molecule type" value="Genomic_DNA"/>
</dbReference>
<dbReference type="RefSeq" id="WP_099390420.1">
    <property type="nucleotide sequence ID" value="NZ_PEBM01000020.1"/>
</dbReference>
<evidence type="ECO:0000313" key="2">
    <source>
        <dbReference type="EMBL" id="PHV58155.1"/>
    </source>
</evidence>
<sequence length="76" mass="9000">MEYKVELNSLDEFKAWSGARETLNVVRERGGIEQLTWLCEEIFSGTIPTEGEINDWLWFDDDYIYRSLGYDDLVEE</sequence>